<evidence type="ECO:0000256" key="2">
    <source>
        <dbReference type="ARBA" id="ARBA00022741"/>
    </source>
</evidence>
<keyword evidence="1" id="KW-0723">Serine/threonine-protein kinase</keyword>
<dbReference type="Proteomes" id="UP000332933">
    <property type="component" value="Unassembled WGS sequence"/>
</dbReference>
<feature type="compositionally biased region" description="Polar residues" evidence="5">
    <location>
        <begin position="658"/>
        <end position="667"/>
    </location>
</feature>
<feature type="domain" description="Protein kinase" evidence="6">
    <location>
        <begin position="356"/>
        <end position="623"/>
    </location>
</feature>
<proteinExistence type="predicted"/>
<evidence type="ECO:0000256" key="4">
    <source>
        <dbReference type="PROSITE-ProRule" id="PRU10141"/>
    </source>
</evidence>
<keyword evidence="1" id="KW-0808">Transferase</keyword>
<keyword evidence="1" id="KW-0418">Kinase</keyword>
<dbReference type="PROSITE" id="PS00107">
    <property type="entry name" value="PROTEIN_KINASE_ATP"/>
    <property type="match status" value="1"/>
</dbReference>
<feature type="region of interest" description="Disordered" evidence="5">
    <location>
        <begin position="1"/>
        <end position="38"/>
    </location>
</feature>
<dbReference type="InterPro" id="IPR000719">
    <property type="entry name" value="Prot_kinase_dom"/>
</dbReference>
<dbReference type="GO" id="GO:0005524">
    <property type="term" value="F:ATP binding"/>
    <property type="evidence" value="ECO:0007669"/>
    <property type="project" value="UniProtKB-UniRule"/>
</dbReference>
<keyword evidence="3 4" id="KW-0067">ATP-binding</keyword>
<dbReference type="InterPro" id="IPR051681">
    <property type="entry name" value="Ser/Thr_Kinases-Pseudokinases"/>
</dbReference>
<protein>
    <submittedName>
        <fullName evidence="8">Aste57867_11230 protein</fullName>
    </submittedName>
</protein>
<evidence type="ECO:0000259" key="6">
    <source>
        <dbReference type="PROSITE" id="PS50011"/>
    </source>
</evidence>
<feature type="domain" description="Protein kinase" evidence="6">
    <location>
        <begin position="729"/>
        <end position="994"/>
    </location>
</feature>
<reference evidence="8 9" key="1">
    <citation type="submission" date="2019-03" db="EMBL/GenBank/DDBJ databases">
        <authorList>
            <person name="Gaulin E."/>
            <person name="Dumas B."/>
        </authorList>
    </citation>
    <scope>NUCLEOTIDE SEQUENCE [LARGE SCALE GENOMIC DNA]</scope>
    <source>
        <strain evidence="8">CBS 568.67</strain>
    </source>
</reference>
<name>A0A485KTL5_9STRA</name>
<dbReference type="Gene3D" id="3.30.200.20">
    <property type="entry name" value="Phosphorylase Kinase, domain 1"/>
    <property type="match status" value="3"/>
</dbReference>
<dbReference type="EMBL" id="VJMH01005260">
    <property type="protein sequence ID" value="KAF0698134.1"/>
    <property type="molecule type" value="Genomic_DNA"/>
</dbReference>
<feature type="compositionally biased region" description="Low complexity" evidence="5">
    <location>
        <begin position="680"/>
        <end position="698"/>
    </location>
</feature>
<evidence type="ECO:0000256" key="3">
    <source>
        <dbReference type="ARBA" id="ARBA00022840"/>
    </source>
</evidence>
<gene>
    <name evidence="8" type="primary">Aste57867_11230</name>
    <name evidence="7" type="ORF">As57867_011188</name>
    <name evidence="8" type="ORF">ASTE57867_11230</name>
</gene>
<dbReference type="PROSITE" id="PS00108">
    <property type="entry name" value="PROTEIN_KINASE_ST"/>
    <property type="match status" value="2"/>
</dbReference>
<evidence type="ECO:0000256" key="5">
    <source>
        <dbReference type="SAM" id="MobiDB-lite"/>
    </source>
</evidence>
<accession>A0A485KTL5</accession>
<keyword evidence="9" id="KW-1185">Reference proteome</keyword>
<dbReference type="AlphaFoldDB" id="A0A485KTL5"/>
<feature type="compositionally biased region" description="Basic and acidic residues" evidence="5">
    <location>
        <begin position="1"/>
        <end position="22"/>
    </location>
</feature>
<evidence type="ECO:0000256" key="1">
    <source>
        <dbReference type="ARBA" id="ARBA00022527"/>
    </source>
</evidence>
<dbReference type="InterPro" id="IPR008271">
    <property type="entry name" value="Ser/Thr_kinase_AS"/>
</dbReference>
<dbReference type="SMART" id="SM00220">
    <property type="entry name" value="S_TKc"/>
    <property type="match status" value="3"/>
</dbReference>
<feature type="region of interest" description="Disordered" evidence="5">
    <location>
        <begin position="643"/>
        <end position="708"/>
    </location>
</feature>
<reference evidence="7" key="2">
    <citation type="submission" date="2019-06" db="EMBL/GenBank/DDBJ databases">
        <title>Genomics analysis of Aphanomyces spp. identifies a new class of oomycete effector associated with host adaptation.</title>
        <authorList>
            <person name="Gaulin E."/>
        </authorList>
    </citation>
    <scope>NUCLEOTIDE SEQUENCE</scope>
    <source>
        <strain evidence="7">CBS 578.67</strain>
    </source>
</reference>
<dbReference type="GO" id="GO:0004674">
    <property type="term" value="F:protein serine/threonine kinase activity"/>
    <property type="evidence" value="ECO:0007669"/>
    <property type="project" value="UniProtKB-KW"/>
</dbReference>
<dbReference type="Pfam" id="PF07714">
    <property type="entry name" value="PK_Tyr_Ser-Thr"/>
    <property type="match status" value="3"/>
</dbReference>
<feature type="compositionally biased region" description="Low complexity" evidence="5">
    <location>
        <begin position="643"/>
        <end position="657"/>
    </location>
</feature>
<dbReference type="PANTHER" id="PTHR44329">
    <property type="entry name" value="SERINE/THREONINE-PROTEIN KINASE TNNI3K-RELATED"/>
    <property type="match status" value="1"/>
</dbReference>
<organism evidence="8 9">
    <name type="scientific">Aphanomyces stellatus</name>
    <dbReference type="NCBI Taxonomy" id="120398"/>
    <lineage>
        <taxon>Eukaryota</taxon>
        <taxon>Sar</taxon>
        <taxon>Stramenopiles</taxon>
        <taxon>Oomycota</taxon>
        <taxon>Saprolegniomycetes</taxon>
        <taxon>Saprolegniales</taxon>
        <taxon>Verrucalvaceae</taxon>
        <taxon>Aphanomyces</taxon>
    </lineage>
</organism>
<feature type="domain" description="Protein kinase" evidence="6">
    <location>
        <begin position="51"/>
        <end position="323"/>
    </location>
</feature>
<evidence type="ECO:0000313" key="7">
    <source>
        <dbReference type="EMBL" id="KAF0698134.1"/>
    </source>
</evidence>
<dbReference type="OrthoDB" id="107748at2759"/>
<dbReference type="SUPFAM" id="SSF56112">
    <property type="entry name" value="Protein kinase-like (PK-like)"/>
    <property type="match status" value="3"/>
</dbReference>
<evidence type="ECO:0000313" key="8">
    <source>
        <dbReference type="EMBL" id="VFT88096.1"/>
    </source>
</evidence>
<dbReference type="PANTHER" id="PTHR44329:SF214">
    <property type="entry name" value="PROTEIN KINASE DOMAIN-CONTAINING PROTEIN"/>
    <property type="match status" value="1"/>
</dbReference>
<dbReference type="InterPro" id="IPR011009">
    <property type="entry name" value="Kinase-like_dom_sf"/>
</dbReference>
<dbReference type="Gene3D" id="1.10.510.10">
    <property type="entry name" value="Transferase(Phosphotransferase) domain 1"/>
    <property type="match status" value="3"/>
</dbReference>
<sequence>MWPFKKKEAKETPRQEPREVRRPANQRPPSHRDSEYDMNDLEPHRLSMNDIALTKQLASTAFGELWLGSCLGEYVTVKRLSESKSAEKECVKQFINEIKLHASLDSPNIVGFIGAAWTAPRNICMVIEYMDQGDLRNFLQQTSPASFSWPQKLQCAVEIADALVYLHNRYPPLIHRDIKSRSVFLNSKMQYKLSEFSVVHNTDETETMTAGVGTFRWMAPEVLQGGYYDAAVDVFSFGVLLSELDTHRLPYEDVRNAQGNPLPDTKIMLQVLSGDLQPTFSSTCPRRLQDLAKQCLSMDSQSRPTAMQVAYALRQMLAEQPVVTPPQKPTQVVPTPGIDQIDLMDLSMHRISTADVVIMQRLGQGSMADILLADFHGKRVAVKRLLPQRQTKTSDINCFVSEIRLVARFSCPSIVAFVGVTWTKPSDLALVTEYMDQGDLRNFLQQPSSATALSWPQKLQSAVDIAVALVYLHTLDPPVIHRDIKSRNVLLNSKMQCKVCDFGIASEFDVTETMTAGIGTYRWMAPEVLQDGHYDTAADVYSFGVVLSEVDTHRLPYEDARNAQGNPLTDTAIMAKVMLGQLQPTFSSRGPQRFQDLAKLCLSLNPESRPTAIEAVYQLKQLLADQPSVPVQRAPASRLTVAPVAPPVQQKPSVPVQRTNVPASISRPTVAVQPKPAPLVSAPSTSTTGTPTVSSSSRPEPPQPSDIVDADAFDLTSLKIYRIDRDDVRHSRKPEGRGGFGEVYFGHWNGQDVAIKKLLPEKQTNDTAVADFIAEIKLLASVQSEYVVAFKGAVWSRPMDIMLVMEWMEEGDLNHFLEFRRPEDVEWRHRLQIAHDVVQALSHVHARNIIHRDLKTRNVLLTPQLRAKLTDFGISRRVPGMHAAMTARIGTKNWMAPEVVAGGRYDKSADMYSFGVLLFVLDTHGVTPRVMTGRAAPDFESFKPETTKSATAFSKAAPFWYMDLSRKCVLADAAKRPTARQVAFELEQRLDEFYTMRMDDRSGGDNQVTSDSHTMKLV</sequence>
<dbReference type="InterPro" id="IPR017441">
    <property type="entry name" value="Protein_kinase_ATP_BS"/>
</dbReference>
<dbReference type="EMBL" id="CAADRA010005281">
    <property type="protein sequence ID" value="VFT88096.1"/>
    <property type="molecule type" value="Genomic_DNA"/>
</dbReference>
<feature type="binding site" evidence="4">
    <location>
        <position position="383"/>
    </location>
    <ligand>
        <name>ATP</name>
        <dbReference type="ChEBI" id="CHEBI:30616"/>
    </ligand>
</feature>
<dbReference type="PRINTS" id="PR00109">
    <property type="entry name" value="TYRKINASE"/>
</dbReference>
<dbReference type="PROSITE" id="PS50011">
    <property type="entry name" value="PROTEIN_KINASE_DOM"/>
    <property type="match status" value="3"/>
</dbReference>
<keyword evidence="2 4" id="KW-0547">Nucleotide-binding</keyword>
<dbReference type="InterPro" id="IPR001245">
    <property type="entry name" value="Ser-Thr/Tyr_kinase_cat_dom"/>
</dbReference>
<evidence type="ECO:0000313" key="9">
    <source>
        <dbReference type="Proteomes" id="UP000332933"/>
    </source>
</evidence>